<accession>A0A2T0UBT6</accession>
<dbReference type="RefSeq" id="WP_281260329.1">
    <property type="nucleotide sequence ID" value="NZ_PVTH01000001.1"/>
</dbReference>
<protein>
    <submittedName>
        <fullName evidence="1">Uncharacterized protein</fullName>
    </submittedName>
</protein>
<keyword evidence="2" id="KW-1185">Reference proteome</keyword>
<dbReference type="EMBL" id="PVTH01000001">
    <property type="protein sequence ID" value="PRY55277.1"/>
    <property type="molecule type" value="Genomic_DNA"/>
</dbReference>
<reference evidence="1 2" key="1">
    <citation type="submission" date="2018-03" db="EMBL/GenBank/DDBJ databases">
        <title>Genomic Encyclopedia of Type Strains, Phase III (KMG-III): the genomes of soil and plant-associated and newly described type strains.</title>
        <authorList>
            <person name="Whitman W."/>
        </authorList>
    </citation>
    <scope>NUCLEOTIDE SEQUENCE [LARGE SCALE GENOMIC DNA]</scope>
    <source>
        <strain evidence="1 2">CGMCC 1.9313</strain>
    </source>
</reference>
<dbReference type="Pfam" id="PF18143">
    <property type="entry name" value="HAD_SAK_2"/>
    <property type="match status" value="1"/>
</dbReference>
<evidence type="ECO:0000313" key="1">
    <source>
        <dbReference type="EMBL" id="PRY55277.1"/>
    </source>
</evidence>
<dbReference type="AlphaFoldDB" id="A0A2T0UBT6"/>
<organism evidence="1 2">
    <name type="scientific">Arcticibacter pallidicorallinus</name>
    <dbReference type="NCBI Taxonomy" id="1259464"/>
    <lineage>
        <taxon>Bacteria</taxon>
        <taxon>Pseudomonadati</taxon>
        <taxon>Bacteroidota</taxon>
        <taxon>Sphingobacteriia</taxon>
        <taxon>Sphingobacteriales</taxon>
        <taxon>Sphingobacteriaceae</taxon>
        <taxon>Arcticibacter</taxon>
    </lineage>
</organism>
<evidence type="ECO:0000313" key="2">
    <source>
        <dbReference type="Proteomes" id="UP000238034"/>
    </source>
</evidence>
<proteinExistence type="predicted"/>
<sequence>MILLNGMRSSGKDIRANRIDRLLTNSSELSRKDEILSWYYSGNHSEAFVILDDDKCLNDLPENIKDHLVLTSSSLSLTDELAEEAITKLTQEALMH</sequence>
<name>A0A2T0UBT6_9SPHI</name>
<dbReference type="Proteomes" id="UP000238034">
    <property type="component" value="Unassembled WGS sequence"/>
</dbReference>
<gene>
    <name evidence="1" type="ORF">B0I27_101246</name>
</gene>
<comment type="caution">
    <text evidence="1">The sequence shown here is derived from an EMBL/GenBank/DDBJ whole genome shotgun (WGS) entry which is preliminary data.</text>
</comment>